<keyword evidence="3" id="KW-1185">Reference proteome</keyword>
<accession>A0ABN9SX19</accession>
<gene>
    <name evidence="2" type="ORF">PCOR1329_LOCUS33396</name>
</gene>
<sequence>MFSALGLWDETEDQETQHDKPLRTERAHGARQSTRGDVAHNEAALSHTSEPESPVAEGWDTVQAVCETFGTASAALGEALDVGAAAARGPPAPGGEAAAVTSPEEPARAALAAPLSGGSRSPRVAAGRQLRELLAGGATSPGSAGGAAPGAPRGRWGASGGPGWHGSSLLEGALIWEEATGAGRRAAGSERETGAAGGAECAVEEDRLVPVRLGHEKPRGDLGPRAAARPQERSPMPRVSAWALPGAGRPRCEQHWGRAWRPRGRSPSAARSSRAAGRPEL</sequence>
<proteinExistence type="predicted"/>
<evidence type="ECO:0000313" key="2">
    <source>
        <dbReference type="EMBL" id="CAK0837111.1"/>
    </source>
</evidence>
<feature type="region of interest" description="Disordered" evidence="1">
    <location>
        <begin position="214"/>
        <end position="281"/>
    </location>
</feature>
<comment type="caution">
    <text evidence="2">The sequence shown here is derived from an EMBL/GenBank/DDBJ whole genome shotgun (WGS) entry which is preliminary data.</text>
</comment>
<feature type="compositionally biased region" description="Low complexity" evidence="1">
    <location>
        <begin position="87"/>
        <end position="121"/>
    </location>
</feature>
<reference evidence="2" key="1">
    <citation type="submission" date="2023-10" db="EMBL/GenBank/DDBJ databases">
        <authorList>
            <person name="Chen Y."/>
            <person name="Shah S."/>
            <person name="Dougan E. K."/>
            <person name="Thang M."/>
            <person name="Chan C."/>
        </authorList>
    </citation>
    <scope>NUCLEOTIDE SEQUENCE [LARGE SCALE GENOMIC DNA]</scope>
</reference>
<feature type="region of interest" description="Disordered" evidence="1">
    <location>
        <begin position="136"/>
        <end position="164"/>
    </location>
</feature>
<feature type="compositionally biased region" description="Basic and acidic residues" evidence="1">
    <location>
        <begin position="15"/>
        <end position="28"/>
    </location>
</feature>
<dbReference type="EMBL" id="CAUYUJ010014014">
    <property type="protein sequence ID" value="CAK0837111.1"/>
    <property type="molecule type" value="Genomic_DNA"/>
</dbReference>
<feature type="compositionally biased region" description="Low complexity" evidence="1">
    <location>
        <begin position="265"/>
        <end position="281"/>
    </location>
</feature>
<feature type="region of interest" description="Disordered" evidence="1">
    <location>
        <begin position="1"/>
        <end position="56"/>
    </location>
</feature>
<organism evidence="2 3">
    <name type="scientific">Prorocentrum cordatum</name>
    <dbReference type="NCBI Taxonomy" id="2364126"/>
    <lineage>
        <taxon>Eukaryota</taxon>
        <taxon>Sar</taxon>
        <taxon>Alveolata</taxon>
        <taxon>Dinophyceae</taxon>
        <taxon>Prorocentrales</taxon>
        <taxon>Prorocentraceae</taxon>
        <taxon>Prorocentrum</taxon>
    </lineage>
</organism>
<dbReference type="Proteomes" id="UP001189429">
    <property type="component" value="Unassembled WGS sequence"/>
</dbReference>
<feature type="region of interest" description="Disordered" evidence="1">
    <location>
        <begin position="87"/>
        <end position="124"/>
    </location>
</feature>
<evidence type="ECO:0000256" key="1">
    <source>
        <dbReference type="SAM" id="MobiDB-lite"/>
    </source>
</evidence>
<protein>
    <submittedName>
        <fullName evidence="2">Uncharacterized protein</fullName>
    </submittedName>
</protein>
<evidence type="ECO:0000313" key="3">
    <source>
        <dbReference type="Proteomes" id="UP001189429"/>
    </source>
</evidence>
<name>A0ABN9SX19_9DINO</name>